<dbReference type="PRINTS" id="PR00033">
    <property type="entry name" value="HTHASNC"/>
</dbReference>
<dbReference type="PROSITE" id="PS50956">
    <property type="entry name" value="HTH_ASNC_2"/>
    <property type="match status" value="1"/>
</dbReference>
<dbReference type="PROSITE" id="PS00519">
    <property type="entry name" value="HTH_ASNC_1"/>
    <property type="match status" value="1"/>
</dbReference>
<dbReference type="Pfam" id="PF13412">
    <property type="entry name" value="HTH_24"/>
    <property type="match status" value="1"/>
</dbReference>
<evidence type="ECO:0000256" key="1">
    <source>
        <dbReference type="ARBA" id="ARBA00023015"/>
    </source>
</evidence>
<dbReference type="Proteomes" id="UP000035009">
    <property type="component" value="Unassembled WGS sequence"/>
</dbReference>
<dbReference type="Pfam" id="PF01037">
    <property type="entry name" value="AsnC_trans_reg"/>
    <property type="match status" value="1"/>
</dbReference>
<dbReference type="Gene3D" id="3.30.70.920">
    <property type="match status" value="1"/>
</dbReference>
<dbReference type="InterPro" id="IPR019885">
    <property type="entry name" value="Tscrpt_reg_HTH_AsnC-type_CS"/>
</dbReference>
<reference evidence="5 6" key="1">
    <citation type="submission" date="2013-02" db="EMBL/GenBank/DDBJ databases">
        <title>Whole genome shotgun sequence of Gordonia malaquae NBRC 108250.</title>
        <authorList>
            <person name="Yoshida I."/>
            <person name="Hosoyama A."/>
            <person name="Tsuchikane K."/>
            <person name="Ando Y."/>
            <person name="Baba S."/>
            <person name="Ohji S."/>
            <person name="Hamada M."/>
            <person name="Tamura T."/>
            <person name="Yamazoe A."/>
            <person name="Yamazaki S."/>
            <person name="Fujita N."/>
        </authorList>
    </citation>
    <scope>NUCLEOTIDE SEQUENCE [LARGE SCALE GENOMIC DNA]</scope>
    <source>
        <strain evidence="5 6">NBRC 108250</strain>
    </source>
</reference>
<dbReference type="GO" id="GO:0043565">
    <property type="term" value="F:sequence-specific DNA binding"/>
    <property type="evidence" value="ECO:0007669"/>
    <property type="project" value="InterPro"/>
</dbReference>
<gene>
    <name evidence="5" type="ORF">GM1_001_01210</name>
</gene>
<dbReference type="RefSeq" id="WP_008375797.1">
    <property type="nucleotide sequence ID" value="NZ_BAOP01000001.1"/>
</dbReference>
<protein>
    <submittedName>
        <fullName evidence="5">Putative AsnC family transcriptional regulator</fullName>
    </submittedName>
</protein>
<dbReference type="InterPro" id="IPR019888">
    <property type="entry name" value="Tscrpt_reg_AsnC-like"/>
</dbReference>
<dbReference type="OrthoDB" id="5243753at2"/>
<organism evidence="5 6">
    <name type="scientific">Gordonia malaquae NBRC 108250</name>
    <dbReference type="NCBI Taxonomy" id="1223542"/>
    <lineage>
        <taxon>Bacteria</taxon>
        <taxon>Bacillati</taxon>
        <taxon>Actinomycetota</taxon>
        <taxon>Actinomycetes</taxon>
        <taxon>Mycobacteriales</taxon>
        <taxon>Gordoniaceae</taxon>
        <taxon>Gordonia</taxon>
    </lineage>
</organism>
<dbReference type="SUPFAM" id="SSF46785">
    <property type="entry name" value="Winged helix' DNA-binding domain"/>
    <property type="match status" value="1"/>
</dbReference>
<keyword evidence="2" id="KW-0238">DNA-binding</keyword>
<keyword evidence="1" id="KW-0805">Transcription regulation</keyword>
<dbReference type="InterPro" id="IPR000485">
    <property type="entry name" value="AsnC-type_HTH_dom"/>
</dbReference>
<dbReference type="STRING" id="410332.SAMN04488550_3386"/>
<evidence type="ECO:0000259" key="4">
    <source>
        <dbReference type="PROSITE" id="PS50956"/>
    </source>
</evidence>
<evidence type="ECO:0000313" key="6">
    <source>
        <dbReference type="Proteomes" id="UP000035009"/>
    </source>
</evidence>
<dbReference type="Gene3D" id="1.10.10.10">
    <property type="entry name" value="Winged helix-like DNA-binding domain superfamily/Winged helix DNA-binding domain"/>
    <property type="match status" value="1"/>
</dbReference>
<keyword evidence="3" id="KW-0804">Transcription</keyword>
<evidence type="ECO:0000256" key="3">
    <source>
        <dbReference type="ARBA" id="ARBA00023163"/>
    </source>
</evidence>
<dbReference type="GO" id="GO:0043200">
    <property type="term" value="P:response to amino acid"/>
    <property type="evidence" value="ECO:0007669"/>
    <property type="project" value="TreeGrafter"/>
</dbReference>
<dbReference type="InterPro" id="IPR011008">
    <property type="entry name" value="Dimeric_a/b-barrel"/>
</dbReference>
<dbReference type="EMBL" id="BAOP01000001">
    <property type="protein sequence ID" value="GAC77996.1"/>
    <property type="molecule type" value="Genomic_DNA"/>
</dbReference>
<dbReference type="GO" id="GO:0005829">
    <property type="term" value="C:cytosol"/>
    <property type="evidence" value="ECO:0007669"/>
    <property type="project" value="TreeGrafter"/>
</dbReference>
<proteinExistence type="predicted"/>
<evidence type="ECO:0000256" key="2">
    <source>
        <dbReference type="ARBA" id="ARBA00023125"/>
    </source>
</evidence>
<name>M3T979_GORML</name>
<dbReference type="AlphaFoldDB" id="M3T979"/>
<dbReference type="InterPro" id="IPR019887">
    <property type="entry name" value="Tscrpt_reg_AsnC/Lrp_C"/>
</dbReference>
<sequence>MDALDRAIIKELQRDGRVTNQELASRVGLTPAPCLRRVRRLETDGVIRGYSAVVDHDAMGLGLEVIVNAELVAKDWETVRDFESRVAAMDSVVELRRMFGLPDYLIRVRVRDTAEYERWVTADLMGDPAIARLDSRMTMKVLKGSS</sequence>
<evidence type="ECO:0000313" key="5">
    <source>
        <dbReference type="EMBL" id="GAC77996.1"/>
    </source>
</evidence>
<dbReference type="InterPro" id="IPR011991">
    <property type="entry name" value="ArsR-like_HTH"/>
</dbReference>
<comment type="caution">
    <text evidence="5">The sequence shown here is derived from an EMBL/GenBank/DDBJ whole genome shotgun (WGS) entry which is preliminary data.</text>
</comment>
<dbReference type="CDD" id="cd00090">
    <property type="entry name" value="HTH_ARSR"/>
    <property type="match status" value="1"/>
</dbReference>
<dbReference type="PANTHER" id="PTHR30154:SF34">
    <property type="entry name" value="TRANSCRIPTIONAL REGULATOR AZLB"/>
    <property type="match status" value="1"/>
</dbReference>
<dbReference type="SUPFAM" id="SSF54909">
    <property type="entry name" value="Dimeric alpha+beta barrel"/>
    <property type="match status" value="1"/>
</dbReference>
<accession>M3T979</accession>
<dbReference type="eggNOG" id="COG1522">
    <property type="taxonomic scope" value="Bacteria"/>
</dbReference>
<dbReference type="PANTHER" id="PTHR30154">
    <property type="entry name" value="LEUCINE-RESPONSIVE REGULATORY PROTEIN"/>
    <property type="match status" value="1"/>
</dbReference>
<dbReference type="SMART" id="SM00344">
    <property type="entry name" value="HTH_ASNC"/>
    <property type="match status" value="1"/>
</dbReference>
<dbReference type="InterPro" id="IPR036388">
    <property type="entry name" value="WH-like_DNA-bd_sf"/>
</dbReference>
<dbReference type="InterPro" id="IPR036390">
    <property type="entry name" value="WH_DNA-bd_sf"/>
</dbReference>
<feature type="domain" description="HTH asnC-type" evidence="4">
    <location>
        <begin position="1"/>
        <end position="62"/>
    </location>
</feature>
<keyword evidence="6" id="KW-1185">Reference proteome</keyword>